<comment type="subcellular location">
    <subcellularLocation>
        <location evidence="1">Cell membrane</location>
        <topology evidence="1">Multi-pass membrane protein</topology>
    </subcellularLocation>
</comment>
<dbReference type="InterPro" id="IPR003004">
    <property type="entry name" value="GspF/PilC"/>
</dbReference>
<gene>
    <name evidence="9" type="ORF">AVDCRST_MAG92-4616</name>
</gene>
<evidence type="ECO:0000256" key="1">
    <source>
        <dbReference type="ARBA" id="ARBA00004651"/>
    </source>
</evidence>
<dbReference type="EMBL" id="CADCTM010000812">
    <property type="protein sequence ID" value="CAA9294741.1"/>
    <property type="molecule type" value="Genomic_DNA"/>
</dbReference>
<reference evidence="9" key="1">
    <citation type="submission" date="2020-02" db="EMBL/GenBank/DDBJ databases">
        <authorList>
            <person name="Meier V. D."/>
        </authorList>
    </citation>
    <scope>NUCLEOTIDE SEQUENCE</scope>
    <source>
        <strain evidence="9">AVDCRST_MAG92</strain>
    </source>
</reference>
<sequence length="317" mass="35433">MARPNRLTLQEKARFFYEMAALLNSGLTVQQSLNLAGKDCHPAFRRYLKQIRQVAENGQDLATAISLNAGYFDSWTISLIRLAQYSGALPQICTKIASDCETQIKRKRLYRSVRLSTITIIWSLLILTAVIFNRTPMGFIKPEFWLRSLAIAFLLILISFLASRYLKRGAPWLRYLPVVGRIIQTRSLIYFAQLQLPLSCGVPILAAVELVREHIPDVVMKANLSSAARHIRAGQTLSSSLEGKLPPIATQMIHTGEETGNLDTAMQNITQYYEGDLERRLGLIESSLRPMSILAIALLIAAVGIRAIRLLLNSLPA</sequence>
<dbReference type="AlphaFoldDB" id="A0A6J4K449"/>
<feature type="domain" description="Type II secretion system protein GspF" evidence="8">
    <location>
        <begin position="15"/>
        <end position="132"/>
    </location>
</feature>
<keyword evidence="6 7" id="KW-0472">Membrane</keyword>
<dbReference type="InterPro" id="IPR042094">
    <property type="entry name" value="T2SS_GspF_sf"/>
</dbReference>
<feature type="transmembrane region" description="Helical" evidence="7">
    <location>
        <begin position="291"/>
        <end position="312"/>
    </location>
</feature>
<evidence type="ECO:0000256" key="6">
    <source>
        <dbReference type="ARBA" id="ARBA00023136"/>
    </source>
</evidence>
<feature type="transmembrane region" description="Helical" evidence="7">
    <location>
        <begin position="113"/>
        <end position="132"/>
    </location>
</feature>
<keyword evidence="3" id="KW-1003">Cell membrane</keyword>
<evidence type="ECO:0000256" key="2">
    <source>
        <dbReference type="ARBA" id="ARBA00005745"/>
    </source>
</evidence>
<proteinExistence type="inferred from homology"/>
<dbReference type="InterPro" id="IPR018076">
    <property type="entry name" value="T2SS_GspF_dom"/>
</dbReference>
<feature type="domain" description="Type II secretion system protein GspF" evidence="8">
    <location>
        <begin position="197"/>
        <end position="303"/>
    </location>
</feature>
<feature type="transmembrane region" description="Helical" evidence="7">
    <location>
        <begin position="144"/>
        <end position="166"/>
    </location>
</feature>
<evidence type="ECO:0000256" key="3">
    <source>
        <dbReference type="ARBA" id="ARBA00022475"/>
    </source>
</evidence>
<evidence type="ECO:0000256" key="4">
    <source>
        <dbReference type="ARBA" id="ARBA00022692"/>
    </source>
</evidence>
<protein>
    <recommendedName>
        <fullName evidence="8">Type II secretion system protein GspF domain-containing protein</fullName>
    </recommendedName>
</protein>
<dbReference type="PANTHER" id="PTHR30012:SF0">
    <property type="entry name" value="TYPE II SECRETION SYSTEM PROTEIN F-RELATED"/>
    <property type="match status" value="1"/>
</dbReference>
<organism evidence="9">
    <name type="scientific">uncultured Coleofasciculus sp</name>
    <dbReference type="NCBI Taxonomy" id="1267456"/>
    <lineage>
        <taxon>Bacteria</taxon>
        <taxon>Bacillati</taxon>
        <taxon>Cyanobacteriota</taxon>
        <taxon>Cyanophyceae</taxon>
        <taxon>Coleofasciculales</taxon>
        <taxon>Coleofasciculaceae</taxon>
        <taxon>Coleofasciculus</taxon>
        <taxon>environmental samples</taxon>
    </lineage>
</organism>
<accession>A0A6J4K449</accession>
<dbReference type="GO" id="GO:0005886">
    <property type="term" value="C:plasma membrane"/>
    <property type="evidence" value="ECO:0007669"/>
    <property type="project" value="UniProtKB-SubCell"/>
</dbReference>
<evidence type="ECO:0000259" key="8">
    <source>
        <dbReference type="Pfam" id="PF00482"/>
    </source>
</evidence>
<evidence type="ECO:0000256" key="7">
    <source>
        <dbReference type="SAM" id="Phobius"/>
    </source>
</evidence>
<evidence type="ECO:0000256" key="5">
    <source>
        <dbReference type="ARBA" id="ARBA00022989"/>
    </source>
</evidence>
<keyword evidence="5 7" id="KW-1133">Transmembrane helix</keyword>
<comment type="similarity">
    <text evidence="2">Belongs to the GSP F family.</text>
</comment>
<dbReference type="PANTHER" id="PTHR30012">
    <property type="entry name" value="GENERAL SECRETION PATHWAY PROTEIN"/>
    <property type="match status" value="1"/>
</dbReference>
<keyword evidence="4 7" id="KW-0812">Transmembrane</keyword>
<dbReference type="Gene3D" id="1.20.81.30">
    <property type="entry name" value="Type II secretion system (T2SS), domain F"/>
    <property type="match status" value="2"/>
</dbReference>
<dbReference type="Pfam" id="PF00482">
    <property type="entry name" value="T2SSF"/>
    <property type="match status" value="2"/>
</dbReference>
<name>A0A6J4K449_9CYAN</name>
<evidence type="ECO:0000313" key="9">
    <source>
        <dbReference type="EMBL" id="CAA9294741.1"/>
    </source>
</evidence>